<name>A0A0R2B1T2_SECCO</name>
<evidence type="ECO:0000313" key="2">
    <source>
        <dbReference type="Proteomes" id="UP000051845"/>
    </source>
</evidence>
<sequence length="167" mass="19064">MIGLILTTNTPVKNVDQIVENTIVAVHNLVMLCDQILISSNTANYQRLADEFSVFPTVTVVTNKTAFEQRDVLNDIFAGVCQYPTKNEYLLLDSYYSKIENRVLVNLASSQNRFVATPSSDFYTIAHFWTSKQEFQDYLQLDDNQPKDFICDYQKCLPLAVPSSQIF</sequence>
<dbReference type="PATRIC" id="fig|1423733.4.peg.1530"/>
<accession>A0A0R2B1T2</accession>
<organism evidence="1 2">
    <name type="scientific">Secundilactobacillus collinoides DSM 20515 = JCM 1123</name>
    <dbReference type="NCBI Taxonomy" id="1423733"/>
    <lineage>
        <taxon>Bacteria</taxon>
        <taxon>Bacillati</taxon>
        <taxon>Bacillota</taxon>
        <taxon>Bacilli</taxon>
        <taxon>Lactobacillales</taxon>
        <taxon>Lactobacillaceae</taxon>
        <taxon>Secundilactobacillus</taxon>
    </lineage>
</organism>
<reference evidence="1 2" key="1">
    <citation type="journal article" date="2015" name="Genome Announc.">
        <title>Expanding the biotechnology potential of lactobacilli through comparative genomics of 213 strains and associated genera.</title>
        <authorList>
            <person name="Sun Z."/>
            <person name="Harris H.M."/>
            <person name="McCann A."/>
            <person name="Guo C."/>
            <person name="Argimon S."/>
            <person name="Zhang W."/>
            <person name="Yang X."/>
            <person name="Jeffery I.B."/>
            <person name="Cooney J.C."/>
            <person name="Kagawa T.F."/>
            <person name="Liu W."/>
            <person name="Song Y."/>
            <person name="Salvetti E."/>
            <person name="Wrobel A."/>
            <person name="Rasinkangas P."/>
            <person name="Parkhill J."/>
            <person name="Rea M.C."/>
            <person name="O'Sullivan O."/>
            <person name="Ritari J."/>
            <person name="Douillard F.P."/>
            <person name="Paul Ross R."/>
            <person name="Yang R."/>
            <person name="Briner A.E."/>
            <person name="Felis G.E."/>
            <person name="de Vos W.M."/>
            <person name="Barrangou R."/>
            <person name="Klaenhammer T.R."/>
            <person name="Caufield P.W."/>
            <person name="Cui Y."/>
            <person name="Zhang H."/>
            <person name="O'Toole P.W."/>
        </authorList>
    </citation>
    <scope>NUCLEOTIDE SEQUENCE [LARGE SCALE GENOMIC DNA]</scope>
    <source>
        <strain evidence="1 2">DSM 20515</strain>
    </source>
</reference>
<dbReference type="Proteomes" id="UP000051845">
    <property type="component" value="Unassembled WGS sequence"/>
</dbReference>
<evidence type="ECO:0000313" key="1">
    <source>
        <dbReference type="EMBL" id="KRM73264.1"/>
    </source>
</evidence>
<dbReference type="STRING" id="33960.TY91_04940"/>
<comment type="caution">
    <text evidence="1">The sequence shown here is derived from an EMBL/GenBank/DDBJ whole genome shotgun (WGS) entry which is preliminary data.</text>
</comment>
<protein>
    <submittedName>
        <fullName evidence="1">Uncharacterized protein</fullName>
    </submittedName>
</protein>
<dbReference type="AlphaFoldDB" id="A0A0R2B1T2"/>
<gene>
    <name evidence="1" type="ORF">FC82_GL001455</name>
</gene>
<dbReference type="EMBL" id="AYYR01000129">
    <property type="protein sequence ID" value="KRM73264.1"/>
    <property type="molecule type" value="Genomic_DNA"/>
</dbReference>
<dbReference type="RefSeq" id="WP_054762538.1">
    <property type="nucleotide sequence ID" value="NZ_AYYR01000129.1"/>
</dbReference>
<proteinExistence type="predicted"/>